<keyword evidence="1" id="KW-0175">Coiled coil</keyword>
<dbReference type="Proteomes" id="UP000199542">
    <property type="component" value="Unassembled WGS sequence"/>
</dbReference>
<feature type="region of interest" description="Disordered" evidence="2">
    <location>
        <begin position="1"/>
        <end position="105"/>
    </location>
</feature>
<organism evidence="3 4">
    <name type="scientific">Rhizobium mongolense subsp. loessense</name>
    <dbReference type="NCBI Taxonomy" id="158890"/>
    <lineage>
        <taxon>Bacteria</taxon>
        <taxon>Pseudomonadati</taxon>
        <taxon>Pseudomonadota</taxon>
        <taxon>Alphaproteobacteria</taxon>
        <taxon>Hyphomicrobiales</taxon>
        <taxon>Rhizobiaceae</taxon>
        <taxon>Rhizobium/Agrobacterium group</taxon>
        <taxon>Rhizobium</taxon>
    </lineage>
</organism>
<gene>
    <name evidence="3" type="ORF">SAMN02927900_01871</name>
</gene>
<feature type="coiled-coil region" evidence="1">
    <location>
        <begin position="107"/>
        <end position="137"/>
    </location>
</feature>
<feature type="compositionally biased region" description="Polar residues" evidence="2">
    <location>
        <begin position="68"/>
        <end position="79"/>
    </location>
</feature>
<dbReference type="AlphaFoldDB" id="A0A1G4QU63"/>
<dbReference type="RefSeq" id="WP_092584598.1">
    <property type="nucleotide sequence ID" value="NZ_FMTM01000002.1"/>
</dbReference>
<feature type="compositionally biased region" description="Low complexity" evidence="2">
    <location>
        <begin position="36"/>
        <end position="50"/>
    </location>
</feature>
<evidence type="ECO:0000256" key="2">
    <source>
        <dbReference type="SAM" id="MobiDB-lite"/>
    </source>
</evidence>
<protein>
    <recommendedName>
        <fullName evidence="5">SyrB-like regulator</fullName>
    </recommendedName>
</protein>
<accession>A0A1G4QU63</accession>
<reference evidence="3 4" key="1">
    <citation type="submission" date="2016-10" db="EMBL/GenBank/DDBJ databases">
        <authorList>
            <person name="de Groot N.N."/>
        </authorList>
    </citation>
    <scope>NUCLEOTIDE SEQUENCE [LARGE SCALE GENOMIC DNA]</scope>
    <source>
        <strain evidence="3 4">CGMCC 1.3401</strain>
    </source>
</reference>
<evidence type="ECO:0000313" key="4">
    <source>
        <dbReference type="Proteomes" id="UP000199542"/>
    </source>
</evidence>
<evidence type="ECO:0000256" key="1">
    <source>
        <dbReference type="SAM" id="Coils"/>
    </source>
</evidence>
<dbReference type="EMBL" id="FMTM01000002">
    <property type="protein sequence ID" value="SCW48193.1"/>
    <property type="molecule type" value="Genomic_DNA"/>
</dbReference>
<evidence type="ECO:0008006" key="5">
    <source>
        <dbReference type="Google" id="ProtNLM"/>
    </source>
</evidence>
<evidence type="ECO:0000313" key="3">
    <source>
        <dbReference type="EMBL" id="SCW48193.1"/>
    </source>
</evidence>
<proteinExistence type="predicted"/>
<name>A0A1G4QU63_9HYPH</name>
<feature type="compositionally biased region" description="Basic and acidic residues" evidence="2">
    <location>
        <begin position="80"/>
        <end position="90"/>
    </location>
</feature>
<sequence length="146" mass="15524">MADENNTGSITEVAETDAAAKVPAPKKPRALRGEKASAGATVAASLAKTAQLPSSRRKRGEGAGQAKLTPQETKITAKSTSKDAIKDTGRNRAPKQTAKTAKAPLPALDELADLTQLEEENKRLRKTLADKLRAENTDLRKRLGLV</sequence>
<feature type="compositionally biased region" description="Low complexity" evidence="2">
    <location>
        <begin position="94"/>
        <end position="105"/>
    </location>
</feature>
<feature type="compositionally biased region" description="Polar residues" evidence="2">
    <location>
        <begin position="1"/>
        <end position="10"/>
    </location>
</feature>